<dbReference type="EMBL" id="JACGWJ010000016">
    <property type="protein sequence ID" value="KAL0360334.1"/>
    <property type="molecule type" value="Genomic_DNA"/>
</dbReference>
<dbReference type="InterPro" id="IPR043502">
    <property type="entry name" value="DNA/RNA_pol_sf"/>
</dbReference>
<dbReference type="InterPro" id="IPR013103">
    <property type="entry name" value="RVT_2"/>
</dbReference>
<dbReference type="PANTHER" id="PTHR11439">
    <property type="entry name" value="GAG-POL-RELATED RETROTRANSPOSON"/>
    <property type="match status" value="1"/>
</dbReference>
<organism evidence="2">
    <name type="scientific">Sesamum radiatum</name>
    <name type="common">Black benniseed</name>
    <dbReference type="NCBI Taxonomy" id="300843"/>
    <lineage>
        <taxon>Eukaryota</taxon>
        <taxon>Viridiplantae</taxon>
        <taxon>Streptophyta</taxon>
        <taxon>Embryophyta</taxon>
        <taxon>Tracheophyta</taxon>
        <taxon>Spermatophyta</taxon>
        <taxon>Magnoliopsida</taxon>
        <taxon>eudicotyledons</taxon>
        <taxon>Gunneridae</taxon>
        <taxon>Pentapetalae</taxon>
        <taxon>asterids</taxon>
        <taxon>lamiids</taxon>
        <taxon>Lamiales</taxon>
        <taxon>Pedaliaceae</taxon>
        <taxon>Sesamum</taxon>
    </lineage>
</organism>
<gene>
    <name evidence="2" type="ORF">Sradi_3717900</name>
</gene>
<sequence length="562" mass="62863">MEDADPKTFSEAVQHEEWREAMSTELRALEQNNTWKLTPLPNGKKAIGCKWVFKTKLRADGTVERHKARLVAKGFNQVEGIDYTDSFSPVAKTVTVRVFLAVVAARGWPLQQLDINNAFLHGYLEEDLYMMPPEGYNVDSGLVCKLQRSLYGLKQSSRQWNAEFTLKITEYGFVQSAHDHCLFTKSTPQGLMALLLYVDDILITGPSISDIQTVKNYLHALFTIKDIGDARYFLGLEIARNSTGLYVAQTKYIVDIIKDTGLEQAKAASTPFPPGLKLSTDCGALLQKPDSYRRLVGRLLYLGFTRPDISHSVQQLSQFLTQPCESHWQAAIHVVRYLKGCTSIGLFFPSQNSFELKAFSDADWAACTDSRRSLTGFCIFLGDALVSWKTKKQSTVSRSTAEAEYRSMAATVCELRWLSYILSDLEVSFSVPVPLFCDNKAALHITANPVFHERTKHIELDCHLVRDAYREGFIAPSYVRSSLQLADVFTKILPLKSFGSMIAKLGLVSFDSSPTCGGAVGIQNLEMLQQLEDNSVEENRANLALAFHTDAGYQKSCFLWGS</sequence>
<dbReference type="Pfam" id="PF07727">
    <property type="entry name" value="RVT_2"/>
    <property type="match status" value="1"/>
</dbReference>
<dbReference type="SUPFAM" id="SSF56672">
    <property type="entry name" value="DNA/RNA polymerases"/>
    <property type="match status" value="1"/>
</dbReference>
<evidence type="ECO:0000259" key="1">
    <source>
        <dbReference type="Pfam" id="PF07727"/>
    </source>
</evidence>
<proteinExistence type="predicted"/>
<evidence type="ECO:0000313" key="2">
    <source>
        <dbReference type="EMBL" id="KAL0360334.1"/>
    </source>
</evidence>
<comment type="caution">
    <text evidence="2">The sequence shown here is derived from an EMBL/GenBank/DDBJ whole genome shotgun (WGS) entry which is preliminary data.</text>
</comment>
<dbReference type="PANTHER" id="PTHR11439:SF465">
    <property type="entry name" value="REVERSE TRANSCRIPTASE TY1_COPIA-TYPE DOMAIN-CONTAINING PROTEIN"/>
    <property type="match status" value="1"/>
</dbReference>
<accession>A0AAW2PY41</accession>
<dbReference type="CDD" id="cd09272">
    <property type="entry name" value="RNase_HI_RT_Ty1"/>
    <property type="match status" value="1"/>
</dbReference>
<dbReference type="AlphaFoldDB" id="A0AAW2PY41"/>
<feature type="domain" description="Reverse transcriptase Ty1/copia-type" evidence="1">
    <location>
        <begin position="32"/>
        <end position="272"/>
    </location>
</feature>
<protein>
    <submittedName>
        <fullName evidence="2">Retrovirus-related Pol polyprotein from transposon RE2</fullName>
    </submittedName>
</protein>
<name>A0AAW2PY41_SESRA</name>
<reference evidence="2" key="2">
    <citation type="journal article" date="2024" name="Plant">
        <title>Genomic evolution and insights into agronomic trait innovations of Sesamum species.</title>
        <authorList>
            <person name="Miao H."/>
            <person name="Wang L."/>
            <person name="Qu L."/>
            <person name="Liu H."/>
            <person name="Sun Y."/>
            <person name="Le M."/>
            <person name="Wang Q."/>
            <person name="Wei S."/>
            <person name="Zheng Y."/>
            <person name="Lin W."/>
            <person name="Duan Y."/>
            <person name="Cao H."/>
            <person name="Xiong S."/>
            <person name="Wang X."/>
            <person name="Wei L."/>
            <person name="Li C."/>
            <person name="Ma Q."/>
            <person name="Ju M."/>
            <person name="Zhao R."/>
            <person name="Li G."/>
            <person name="Mu C."/>
            <person name="Tian Q."/>
            <person name="Mei H."/>
            <person name="Zhang T."/>
            <person name="Gao T."/>
            <person name="Zhang H."/>
        </authorList>
    </citation>
    <scope>NUCLEOTIDE SEQUENCE</scope>
    <source>
        <strain evidence="2">G02</strain>
    </source>
</reference>
<reference evidence="2" key="1">
    <citation type="submission" date="2020-06" db="EMBL/GenBank/DDBJ databases">
        <authorList>
            <person name="Li T."/>
            <person name="Hu X."/>
            <person name="Zhang T."/>
            <person name="Song X."/>
            <person name="Zhang H."/>
            <person name="Dai N."/>
            <person name="Sheng W."/>
            <person name="Hou X."/>
            <person name="Wei L."/>
        </authorList>
    </citation>
    <scope>NUCLEOTIDE SEQUENCE</scope>
    <source>
        <strain evidence="2">G02</strain>
        <tissue evidence="2">Leaf</tissue>
    </source>
</reference>